<dbReference type="Proteomes" id="UP000316759">
    <property type="component" value="Unassembled WGS sequence"/>
</dbReference>
<organism evidence="1 2">
    <name type="scientific">Fasciola gigantica</name>
    <name type="common">Giant liver fluke</name>
    <dbReference type="NCBI Taxonomy" id="46835"/>
    <lineage>
        <taxon>Eukaryota</taxon>
        <taxon>Metazoa</taxon>
        <taxon>Spiralia</taxon>
        <taxon>Lophotrochozoa</taxon>
        <taxon>Platyhelminthes</taxon>
        <taxon>Trematoda</taxon>
        <taxon>Digenea</taxon>
        <taxon>Plagiorchiida</taxon>
        <taxon>Echinostomata</taxon>
        <taxon>Echinostomatoidea</taxon>
        <taxon>Fasciolidae</taxon>
        <taxon>Fasciola</taxon>
    </lineage>
</organism>
<dbReference type="AlphaFoldDB" id="A0A504YA42"/>
<keyword evidence="2" id="KW-1185">Reference proteome</keyword>
<gene>
    <name evidence="1" type="ORF">FGIG_12481</name>
</gene>
<name>A0A504YA42_FASGI</name>
<comment type="caution">
    <text evidence="1">The sequence shown here is derived from an EMBL/GenBank/DDBJ whole genome shotgun (WGS) entry which is preliminary data.</text>
</comment>
<protein>
    <submittedName>
        <fullName evidence="1">Uncharacterized protein</fullName>
    </submittedName>
</protein>
<accession>A0A504YA42</accession>
<proteinExistence type="predicted"/>
<sequence>MQALHHGGVQIMSVNYPIHSSLASLSLRLSRAKRA</sequence>
<dbReference type="EMBL" id="SUNJ01013727">
    <property type="protein sequence ID" value="TPP57055.1"/>
    <property type="molecule type" value="Genomic_DNA"/>
</dbReference>
<reference evidence="1 2" key="1">
    <citation type="submission" date="2019-04" db="EMBL/GenBank/DDBJ databases">
        <title>Annotation for the trematode Fasciola gigantica.</title>
        <authorList>
            <person name="Choi Y.-J."/>
        </authorList>
    </citation>
    <scope>NUCLEOTIDE SEQUENCE [LARGE SCALE GENOMIC DNA]</scope>
    <source>
        <strain evidence="1">Uganda_cow_1</strain>
    </source>
</reference>
<evidence type="ECO:0000313" key="2">
    <source>
        <dbReference type="Proteomes" id="UP000316759"/>
    </source>
</evidence>
<evidence type="ECO:0000313" key="1">
    <source>
        <dbReference type="EMBL" id="TPP57055.1"/>
    </source>
</evidence>